<dbReference type="SUPFAM" id="SSF48179">
    <property type="entry name" value="6-phosphogluconate dehydrogenase C-terminal domain-like"/>
    <property type="match status" value="1"/>
</dbReference>
<feature type="region of interest" description="Disordered" evidence="2">
    <location>
        <begin position="57"/>
        <end position="77"/>
    </location>
</feature>
<sequence length="326" mass="34487">MPLPQKPLHLAFLGCGHIGKALLTTLLPRLSHPESPVTHITIATSARGPHAQLVEQFGPSPSCSTSNATIPDRGRGRDRGRDRLSFVYAQNAAAVLFAFPPDRINDALGEEGVREGLRGKIVISLLARTGMRELMRVIQGRNDNSDGDDEAIESESATSIVRAMPTIAASIHESATLFAIPDRGDSGPRRDDESESEPEPAIALAKYFFTPLGRTFFVPERHFDTLTGLSAASNAIAAVALQSLAQRAAAYGVPAELANAVVAQCIRGCASVVLRGTEPEDLKVSLSAKGSITGQAIGRFERGGLGGLLEEASQGAIGRARDYTKG</sequence>
<evidence type="ECO:0000259" key="3">
    <source>
        <dbReference type="Pfam" id="PF14748"/>
    </source>
</evidence>
<feature type="domain" description="Pyrroline-5-carboxylate reductase dimerisation" evidence="3">
    <location>
        <begin position="220"/>
        <end position="321"/>
    </location>
</feature>
<protein>
    <recommendedName>
        <fullName evidence="3">Pyrroline-5-carboxylate reductase dimerisation domain-containing protein</fullName>
    </recommendedName>
</protein>
<evidence type="ECO:0000313" key="4">
    <source>
        <dbReference type="EMBL" id="KAL2794661.1"/>
    </source>
</evidence>
<dbReference type="PANTHER" id="PTHR11645">
    <property type="entry name" value="PYRROLINE-5-CARBOXYLATE REDUCTASE"/>
    <property type="match status" value="1"/>
</dbReference>
<name>A0ABR4G6N3_9EURO</name>
<dbReference type="Proteomes" id="UP001610563">
    <property type="component" value="Unassembled WGS sequence"/>
</dbReference>
<feature type="region of interest" description="Disordered" evidence="2">
    <location>
        <begin position="179"/>
        <end position="198"/>
    </location>
</feature>
<dbReference type="InterPro" id="IPR029036">
    <property type="entry name" value="P5CR_dimer"/>
</dbReference>
<feature type="compositionally biased region" description="Basic and acidic residues" evidence="2">
    <location>
        <begin position="182"/>
        <end position="192"/>
    </location>
</feature>
<reference evidence="4 5" key="1">
    <citation type="submission" date="2024-07" db="EMBL/GenBank/DDBJ databases">
        <title>Section-level genome sequencing and comparative genomics of Aspergillus sections Usti and Cavernicolus.</title>
        <authorList>
            <consortium name="Lawrence Berkeley National Laboratory"/>
            <person name="Nybo J.L."/>
            <person name="Vesth T.C."/>
            <person name="Theobald S."/>
            <person name="Frisvad J.C."/>
            <person name="Larsen T.O."/>
            <person name="Kjaerboelling I."/>
            <person name="Rothschild-Mancinelli K."/>
            <person name="Lyhne E.K."/>
            <person name="Kogle M.E."/>
            <person name="Barry K."/>
            <person name="Clum A."/>
            <person name="Na H."/>
            <person name="Ledsgaard L."/>
            <person name="Lin J."/>
            <person name="Lipzen A."/>
            <person name="Kuo A."/>
            <person name="Riley R."/>
            <person name="Mondo S."/>
            <person name="Labutti K."/>
            <person name="Haridas S."/>
            <person name="Pangalinan J."/>
            <person name="Salamov A.A."/>
            <person name="Simmons B.A."/>
            <person name="Magnuson J.K."/>
            <person name="Chen J."/>
            <person name="Drula E."/>
            <person name="Henrissat B."/>
            <person name="Wiebenga A."/>
            <person name="Lubbers R.J."/>
            <person name="Gomes A.C."/>
            <person name="Makela M.R."/>
            <person name="Stajich J."/>
            <person name="Grigoriev I.V."/>
            <person name="Mortensen U.H."/>
            <person name="De Vries R.P."/>
            <person name="Baker S.E."/>
            <person name="Andersen M.R."/>
        </authorList>
    </citation>
    <scope>NUCLEOTIDE SEQUENCE [LARGE SCALE GENOMIC DNA]</scope>
    <source>
        <strain evidence="4 5">CBS 209.92</strain>
    </source>
</reference>
<gene>
    <name evidence="4" type="ORF">BJX66DRAFT_337626</name>
</gene>
<evidence type="ECO:0000256" key="2">
    <source>
        <dbReference type="SAM" id="MobiDB-lite"/>
    </source>
</evidence>
<feature type="compositionally biased region" description="Polar residues" evidence="2">
    <location>
        <begin position="59"/>
        <end position="69"/>
    </location>
</feature>
<accession>A0ABR4G6N3</accession>
<keyword evidence="1" id="KW-0560">Oxidoreductase</keyword>
<keyword evidence="5" id="KW-1185">Reference proteome</keyword>
<dbReference type="InterPro" id="IPR008927">
    <property type="entry name" value="6-PGluconate_DH-like_C_sf"/>
</dbReference>
<dbReference type="Gene3D" id="3.40.50.720">
    <property type="entry name" value="NAD(P)-binding Rossmann-like Domain"/>
    <property type="match status" value="1"/>
</dbReference>
<proteinExistence type="predicted"/>
<dbReference type="PANTHER" id="PTHR11645:SF0">
    <property type="entry name" value="PYRROLINE-5-CARBOXYLATE REDUCTASE 3"/>
    <property type="match status" value="1"/>
</dbReference>
<organism evidence="4 5">
    <name type="scientific">Aspergillus keveii</name>
    <dbReference type="NCBI Taxonomy" id="714993"/>
    <lineage>
        <taxon>Eukaryota</taxon>
        <taxon>Fungi</taxon>
        <taxon>Dikarya</taxon>
        <taxon>Ascomycota</taxon>
        <taxon>Pezizomycotina</taxon>
        <taxon>Eurotiomycetes</taxon>
        <taxon>Eurotiomycetidae</taxon>
        <taxon>Eurotiales</taxon>
        <taxon>Aspergillaceae</taxon>
        <taxon>Aspergillus</taxon>
        <taxon>Aspergillus subgen. Nidulantes</taxon>
    </lineage>
</organism>
<comment type="caution">
    <text evidence="4">The sequence shown here is derived from an EMBL/GenBank/DDBJ whole genome shotgun (WGS) entry which is preliminary data.</text>
</comment>
<dbReference type="EMBL" id="JBFTWV010000042">
    <property type="protein sequence ID" value="KAL2794661.1"/>
    <property type="molecule type" value="Genomic_DNA"/>
</dbReference>
<dbReference type="Pfam" id="PF14748">
    <property type="entry name" value="P5CR_dimer"/>
    <property type="match status" value="1"/>
</dbReference>
<dbReference type="Gene3D" id="1.10.3730.10">
    <property type="entry name" value="ProC C-terminal domain-like"/>
    <property type="match status" value="1"/>
</dbReference>
<evidence type="ECO:0000313" key="5">
    <source>
        <dbReference type="Proteomes" id="UP001610563"/>
    </source>
</evidence>
<evidence type="ECO:0000256" key="1">
    <source>
        <dbReference type="ARBA" id="ARBA00023002"/>
    </source>
</evidence>